<name>A0A0F8Z4K4_9ZZZZ</name>
<dbReference type="EC" id="5.6.2.3" evidence="10"/>
<evidence type="ECO:0000256" key="1">
    <source>
        <dbReference type="ARBA" id="ARBA00008428"/>
    </source>
</evidence>
<dbReference type="AlphaFoldDB" id="A0A0F8Z4K4"/>
<protein>
    <recommendedName>
        <fullName evidence="10">DNA 5'-3' helicase</fullName>
        <ecNumber evidence="10">5.6.2.3</ecNumber>
    </recommendedName>
</protein>
<dbReference type="InterPro" id="IPR007694">
    <property type="entry name" value="DNA_helicase_DnaB-like_C"/>
</dbReference>
<dbReference type="GO" id="GO:1990077">
    <property type="term" value="C:primosome complex"/>
    <property type="evidence" value="ECO:0007669"/>
    <property type="project" value="UniProtKB-KW"/>
</dbReference>
<sequence length="424" mass="46689">AEQQLLGAILTNNDVYDRVASIINESHFYDPVHARIYEVAASRIAKNALASPVTLKAFLEEDAGLRELGGAQYLVRLAGAAISSYAARDYAQMIYDLAIRRALIELGQEISTKAAKVDVASEPKEQIVEAEQRLYKLGEAGQSQQGFQSFLRAVTDAVNVANAAYQRDGGLAGVSTGLVDLDKKLGGLHRSDLLILAGRPSMGKTSLATNIAFNVAKAYRRGTLPDGSEGATDGGIVGFYSLEMSAEQLAARILSEASEVPSEQIRRGDMNETEFRRFVEAAKALEACPLYIDDTPALPISQLAARARRLKREHGLDVLMVDYLQLVRGAGRTENRVNEISEITQGLKAIAKELDIPVIALSQLSRQVENREDKRPQLSDLRESGSIEQDADVVMFVFREEYYKEREKPGDHELDKMAIWQEEM</sequence>
<evidence type="ECO:0000256" key="6">
    <source>
        <dbReference type="ARBA" id="ARBA00022806"/>
    </source>
</evidence>
<dbReference type="PROSITE" id="PS51199">
    <property type="entry name" value="SF4_HELICASE"/>
    <property type="match status" value="1"/>
</dbReference>
<dbReference type="GO" id="GO:0005524">
    <property type="term" value="F:ATP binding"/>
    <property type="evidence" value="ECO:0007669"/>
    <property type="project" value="UniProtKB-KW"/>
</dbReference>
<dbReference type="GO" id="GO:0005829">
    <property type="term" value="C:cytosol"/>
    <property type="evidence" value="ECO:0007669"/>
    <property type="project" value="TreeGrafter"/>
</dbReference>
<comment type="caution">
    <text evidence="13">The sequence shown here is derived from an EMBL/GenBank/DDBJ whole genome shotgun (WGS) entry which is preliminary data.</text>
</comment>
<dbReference type="SUPFAM" id="SSF48024">
    <property type="entry name" value="N-terminal domain of DnaB helicase"/>
    <property type="match status" value="1"/>
</dbReference>
<gene>
    <name evidence="13" type="ORF">LCGC14_2740290</name>
</gene>
<dbReference type="SUPFAM" id="SSF52540">
    <property type="entry name" value="P-loop containing nucleoside triphosphate hydrolases"/>
    <property type="match status" value="1"/>
</dbReference>
<dbReference type="InterPro" id="IPR016136">
    <property type="entry name" value="DNA_helicase_N/primase_C"/>
</dbReference>
<feature type="non-terminal residue" evidence="13">
    <location>
        <position position="1"/>
    </location>
</feature>
<evidence type="ECO:0000256" key="5">
    <source>
        <dbReference type="ARBA" id="ARBA00022801"/>
    </source>
</evidence>
<feature type="domain" description="SF4 helicase" evidence="12">
    <location>
        <begin position="167"/>
        <end position="424"/>
    </location>
</feature>
<evidence type="ECO:0000256" key="3">
    <source>
        <dbReference type="ARBA" id="ARBA00022705"/>
    </source>
</evidence>
<keyword evidence="2" id="KW-0639">Primosome</keyword>
<evidence type="ECO:0000256" key="9">
    <source>
        <dbReference type="ARBA" id="ARBA00023235"/>
    </source>
</evidence>
<dbReference type="NCBIfam" id="NF006606">
    <property type="entry name" value="PRK09165.1"/>
    <property type="match status" value="1"/>
</dbReference>
<dbReference type="InterPro" id="IPR007692">
    <property type="entry name" value="DNA_helicase_DnaB"/>
</dbReference>
<dbReference type="Gene3D" id="1.10.860.10">
    <property type="entry name" value="DNAb Helicase, Chain A"/>
    <property type="match status" value="1"/>
</dbReference>
<dbReference type="EMBL" id="LAZR01049831">
    <property type="protein sequence ID" value="KKK88722.1"/>
    <property type="molecule type" value="Genomic_DNA"/>
</dbReference>
<dbReference type="GO" id="GO:0006269">
    <property type="term" value="P:DNA replication, synthesis of primer"/>
    <property type="evidence" value="ECO:0007669"/>
    <property type="project" value="UniProtKB-KW"/>
</dbReference>
<evidence type="ECO:0000256" key="8">
    <source>
        <dbReference type="ARBA" id="ARBA00023125"/>
    </source>
</evidence>
<evidence type="ECO:0000256" key="4">
    <source>
        <dbReference type="ARBA" id="ARBA00022741"/>
    </source>
</evidence>
<keyword evidence="9" id="KW-0413">Isomerase</keyword>
<evidence type="ECO:0000313" key="13">
    <source>
        <dbReference type="EMBL" id="KKK88722.1"/>
    </source>
</evidence>
<comment type="catalytic activity">
    <reaction evidence="11">
        <text>ATP + H2O = ADP + phosphate + H(+)</text>
        <dbReference type="Rhea" id="RHEA:13065"/>
        <dbReference type="ChEBI" id="CHEBI:15377"/>
        <dbReference type="ChEBI" id="CHEBI:15378"/>
        <dbReference type="ChEBI" id="CHEBI:30616"/>
        <dbReference type="ChEBI" id="CHEBI:43474"/>
        <dbReference type="ChEBI" id="CHEBI:456216"/>
        <dbReference type="EC" id="5.6.2.3"/>
    </reaction>
</comment>
<keyword evidence="8" id="KW-0238">DNA-binding</keyword>
<dbReference type="PANTHER" id="PTHR30153:SF2">
    <property type="entry name" value="REPLICATIVE DNA HELICASE"/>
    <property type="match status" value="1"/>
</dbReference>
<evidence type="ECO:0000256" key="2">
    <source>
        <dbReference type="ARBA" id="ARBA00022515"/>
    </source>
</evidence>
<dbReference type="GO" id="GO:0043139">
    <property type="term" value="F:5'-3' DNA helicase activity"/>
    <property type="evidence" value="ECO:0007669"/>
    <property type="project" value="UniProtKB-EC"/>
</dbReference>
<dbReference type="Pfam" id="PF00772">
    <property type="entry name" value="DnaB"/>
    <property type="match status" value="1"/>
</dbReference>
<keyword evidence="5" id="KW-0378">Hydrolase</keyword>
<evidence type="ECO:0000256" key="10">
    <source>
        <dbReference type="ARBA" id="ARBA00044969"/>
    </source>
</evidence>
<dbReference type="Gene3D" id="3.40.50.300">
    <property type="entry name" value="P-loop containing nucleotide triphosphate hydrolases"/>
    <property type="match status" value="1"/>
</dbReference>
<feature type="non-terminal residue" evidence="13">
    <location>
        <position position="424"/>
    </location>
</feature>
<dbReference type="GO" id="GO:0003677">
    <property type="term" value="F:DNA binding"/>
    <property type="evidence" value="ECO:0007669"/>
    <property type="project" value="UniProtKB-KW"/>
</dbReference>
<dbReference type="InterPro" id="IPR007693">
    <property type="entry name" value="DNA_helicase_DnaB-like_N"/>
</dbReference>
<reference evidence="13" key="1">
    <citation type="journal article" date="2015" name="Nature">
        <title>Complex archaea that bridge the gap between prokaryotes and eukaryotes.</title>
        <authorList>
            <person name="Spang A."/>
            <person name="Saw J.H."/>
            <person name="Jorgensen S.L."/>
            <person name="Zaremba-Niedzwiedzka K."/>
            <person name="Martijn J."/>
            <person name="Lind A.E."/>
            <person name="van Eijk R."/>
            <person name="Schleper C."/>
            <person name="Guy L."/>
            <person name="Ettema T.J."/>
        </authorList>
    </citation>
    <scope>NUCLEOTIDE SEQUENCE</scope>
</reference>
<dbReference type="CDD" id="cd00984">
    <property type="entry name" value="DnaB_C"/>
    <property type="match status" value="1"/>
</dbReference>
<dbReference type="PANTHER" id="PTHR30153">
    <property type="entry name" value="REPLICATIVE DNA HELICASE DNAB"/>
    <property type="match status" value="1"/>
</dbReference>
<evidence type="ECO:0000256" key="7">
    <source>
        <dbReference type="ARBA" id="ARBA00022840"/>
    </source>
</evidence>
<keyword evidence="3" id="KW-0235">DNA replication</keyword>
<accession>A0A0F8Z4K4</accession>
<evidence type="ECO:0000256" key="11">
    <source>
        <dbReference type="ARBA" id="ARBA00048954"/>
    </source>
</evidence>
<dbReference type="InterPro" id="IPR027417">
    <property type="entry name" value="P-loop_NTPase"/>
</dbReference>
<dbReference type="NCBIfam" id="TIGR00665">
    <property type="entry name" value="DnaB"/>
    <property type="match status" value="1"/>
</dbReference>
<dbReference type="InterPro" id="IPR036185">
    <property type="entry name" value="DNA_heli_DnaB-like_N_sf"/>
</dbReference>
<organism evidence="13">
    <name type="scientific">marine sediment metagenome</name>
    <dbReference type="NCBI Taxonomy" id="412755"/>
    <lineage>
        <taxon>unclassified sequences</taxon>
        <taxon>metagenomes</taxon>
        <taxon>ecological metagenomes</taxon>
    </lineage>
</organism>
<comment type="similarity">
    <text evidence="1">Belongs to the helicase family. DnaB subfamily.</text>
</comment>
<keyword evidence="4" id="KW-0547">Nucleotide-binding</keyword>
<dbReference type="Pfam" id="PF03796">
    <property type="entry name" value="DnaB_C"/>
    <property type="match status" value="1"/>
</dbReference>
<dbReference type="GO" id="GO:0016787">
    <property type="term" value="F:hydrolase activity"/>
    <property type="evidence" value="ECO:0007669"/>
    <property type="project" value="UniProtKB-KW"/>
</dbReference>
<evidence type="ECO:0000259" key="12">
    <source>
        <dbReference type="PROSITE" id="PS51199"/>
    </source>
</evidence>
<keyword evidence="6" id="KW-0347">Helicase</keyword>
<keyword evidence="7" id="KW-0067">ATP-binding</keyword>
<proteinExistence type="inferred from homology"/>